<organism evidence="4 5">
    <name type="scientific">Snodgrassella alvi SCGC AB-598-J21</name>
    <dbReference type="NCBI Taxonomy" id="1385367"/>
    <lineage>
        <taxon>Bacteria</taxon>
        <taxon>Pseudomonadati</taxon>
        <taxon>Pseudomonadota</taxon>
        <taxon>Betaproteobacteria</taxon>
        <taxon>Neisseriales</taxon>
        <taxon>Neisseriaceae</taxon>
        <taxon>Snodgrassella</taxon>
    </lineage>
</organism>
<dbReference type="PANTHER" id="PTHR35535">
    <property type="entry name" value="HEAT SHOCK PROTEIN HSLJ"/>
    <property type="match status" value="1"/>
</dbReference>
<dbReference type="Gene3D" id="2.40.128.270">
    <property type="match status" value="1"/>
</dbReference>
<evidence type="ECO:0000259" key="2">
    <source>
        <dbReference type="Pfam" id="PF03724"/>
    </source>
</evidence>
<sequence>MNIKKLAVSALIAGSLAACAHTSDRKVSMRAVTVPQLSAYDWQLAEATDRHGRPLPGFASGSSMTMNFSGQRLNVTGGCNNISSNYQLNDQDMQIQAPVSTMKACAPDIMAQDSAVVAFMNGQKLHAGLLNAENDQNAQPELWIENRRGEHLLWRGVPAAVAQYGQPTVVFWEISPQTQTCQTAQGAAQCLKVREISYNDQGVKVKTGVWRNFAGKIDGWQFNPQENQVLRLNVYEVKPADVTGTAADNQYVYKLDQIIERSVVKSPKHKHK</sequence>
<evidence type="ECO:0000259" key="3">
    <source>
        <dbReference type="Pfam" id="PF14302"/>
    </source>
</evidence>
<feature type="domain" description="DUF306" evidence="2">
    <location>
        <begin position="59"/>
        <end position="122"/>
    </location>
</feature>
<evidence type="ECO:0000313" key="4">
    <source>
        <dbReference type="EMBL" id="KEQ01496.1"/>
    </source>
</evidence>
<dbReference type="InterPro" id="IPR005184">
    <property type="entry name" value="DUF306_Meta_HslJ"/>
</dbReference>
<keyword evidence="1" id="KW-0732">Signal</keyword>
<dbReference type="Pfam" id="PF03724">
    <property type="entry name" value="META"/>
    <property type="match status" value="1"/>
</dbReference>
<dbReference type="Proteomes" id="UP000027644">
    <property type="component" value="Unassembled WGS sequence"/>
</dbReference>
<protein>
    <submittedName>
        <fullName evidence="4">Heat shock protein</fullName>
    </submittedName>
</protein>
<dbReference type="InterPro" id="IPR038670">
    <property type="entry name" value="HslJ-like_sf"/>
</dbReference>
<dbReference type="AlphaFoldDB" id="A0A074V8J7"/>
<gene>
    <name evidence="4" type="ORF">SASC598J21_007250</name>
</gene>
<accession>A0A074V8J7</accession>
<evidence type="ECO:0000313" key="5">
    <source>
        <dbReference type="Proteomes" id="UP000027644"/>
    </source>
</evidence>
<proteinExistence type="predicted"/>
<dbReference type="PROSITE" id="PS51257">
    <property type="entry name" value="PROKAR_LIPOPROTEIN"/>
    <property type="match status" value="1"/>
</dbReference>
<keyword evidence="4" id="KW-0346">Stress response</keyword>
<dbReference type="InterPro" id="IPR053147">
    <property type="entry name" value="Hsp_HslJ-like"/>
</dbReference>
<feature type="chain" id="PRO_5001701555" evidence="1">
    <location>
        <begin position="21"/>
        <end position="272"/>
    </location>
</feature>
<name>A0A074V8J7_9NEIS</name>
<evidence type="ECO:0000256" key="1">
    <source>
        <dbReference type="SAM" id="SignalP"/>
    </source>
</evidence>
<dbReference type="Pfam" id="PF14302">
    <property type="entry name" value="DUF4377"/>
    <property type="match status" value="1"/>
</dbReference>
<dbReference type="PANTHER" id="PTHR35535:SF1">
    <property type="entry name" value="HEAT SHOCK PROTEIN HSLJ"/>
    <property type="match status" value="1"/>
</dbReference>
<feature type="domain" description="DUF4377" evidence="3">
    <location>
        <begin position="174"/>
        <end position="261"/>
    </location>
</feature>
<feature type="signal peptide" evidence="1">
    <location>
        <begin position="1"/>
        <end position="20"/>
    </location>
</feature>
<reference evidence="4 5" key="1">
    <citation type="journal article" date="2014" name="PLoS Genet.">
        <title>Hidden diversity in honey bee gut symbionts detected by single-cell genomics.</title>
        <authorList>
            <person name="Engel P."/>
            <person name="Stepanauskas R."/>
            <person name="Moran N."/>
        </authorList>
    </citation>
    <scope>NUCLEOTIDE SEQUENCE [LARGE SCALE GENOMIC DNA]</scope>
    <source>
        <strain evidence="4 5">SCGC AB-598-J21</strain>
    </source>
</reference>
<dbReference type="EMBL" id="AVQL01000411">
    <property type="protein sequence ID" value="KEQ01496.1"/>
    <property type="molecule type" value="Genomic_DNA"/>
</dbReference>
<dbReference type="InterPro" id="IPR025485">
    <property type="entry name" value="DUF4377"/>
</dbReference>
<comment type="caution">
    <text evidence="4">The sequence shown here is derived from an EMBL/GenBank/DDBJ whole genome shotgun (WGS) entry which is preliminary data.</text>
</comment>